<dbReference type="EMBL" id="RCHS01001748">
    <property type="protein sequence ID" value="RMX51587.1"/>
    <property type="molecule type" value="Genomic_DNA"/>
</dbReference>
<gene>
    <name evidence="1" type="ORF">pdam_00017723</name>
</gene>
<evidence type="ECO:0000313" key="2">
    <source>
        <dbReference type="Proteomes" id="UP000275408"/>
    </source>
</evidence>
<comment type="caution">
    <text evidence="1">The sequence shown here is derived from an EMBL/GenBank/DDBJ whole genome shotgun (WGS) entry which is preliminary data.</text>
</comment>
<name>A0A3M6UD14_POCDA</name>
<dbReference type="AlphaFoldDB" id="A0A3M6UD14"/>
<accession>A0A3M6UD14</accession>
<dbReference type="Proteomes" id="UP000275408">
    <property type="component" value="Unassembled WGS sequence"/>
</dbReference>
<evidence type="ECO:0000313" key="1">
    <source>
        <dbReference type="EMBL" id="RMX51587.1"/>
    </source>
</evidence>
<reference evidence="1 2" key="1">
    <citation type="journal article" date="2018" name="Sci. Rep.">
        <title>Comparative analysis of the Pocillopora damicornis genome highlights role of immune system in coral evolution.</title>
        <authorList>
            <person name="Cunning R."/>
            <person name="Bay R.A."/>
            <person name="Gillette P."/>
            <person name="Baker A.C."/>
            <person name="Traylor-Knowles N."/>
        </authorList>
    </citation>
    <scope>NUCLEOTIDE SEQUENCE [LARGE SCALE GENOMIC DNA]</scope>
    <source>
        <strain evidence="1">RSMAS</strain>
        <tissue evidence="1">Whole animal</tissue>
    </source>
</reference>
<sequence>MAGIQSESALPGDLKFKQIHNNYYTPSFKRICAEFEIPSGTDFRFKGAASNSYPGNNKFSDEDGKAIKGNLICFIWSVNDKVERQFDFFMAHESAKKKSNCVRTDASGVGEIEPVDRGIRLLHSRCTSQCQIISLGFTRKR</sequence>
<protein>
    <submittedName>
        <fullName evidence="1">Uncharacterized protein</fullName>
    </submittedName>
</protein>
<proteinExistence type="predicted"/>
<keyword evidence="2" id="KW-1185">Reference proteome</keyword>
<organism evidence="1 2">
    <name type="scientific">Pocillopora damicornis</name>
    <name type="common">Cauliflower coral</name>
    <name type="synonym">Millepora damicornis</name>
    <dbReference type="NCBI Taxonomy" id="46731"/>
    <lineage>
        <taxon>Eukaryota</taxon>
        <taxon>Metazoa</taxon>
        <taxon>Cnidaria</taxon>
        <taxon>Anthozoa</taxon>
        <taxon>Hexacorallia</taxon>
        <taxon>Scleractinia</taxon>
        <taxon>Astrocoeniina</taxon>
        <taxon>Pocilloporidae</taxon>
        <taxon>Pocillopora</taxon>
    </lineage>
</organism>